<dbReference type="Gene3D" id="3.40.1260.10">
    <property type="entry name" value="DsrEFH-like"/>
    <property type="match status" value="1"/>
</dbReference>
<proteinExistence type="predicted"/>
<dbReference type="RefSeq" id="WP_111956557.1">
    <property type="nucleotide sequence ID" value="NZ_CP036313.1"/>
</dbReference>
<dbReference type="Pfam" id="PF02635">
    <property type="entry name" value="DsrE"/>
    <property type="match status" value="1"/>
</dbReference>
<accession>A0A328FET1</accession>
<gene>
    <name evidence="2" type="ORF">DO021_10895</name>
    <name evidence="1" type="ORF">EYB58_22740</name>
</gene>
<name>A0A328FET1_9BACT</name>
<dbReference type="SUPFAM" id="SSF75169">
    <property type="entry name" value="DsrEFH-like"/>
    <property type="match status" value="1"/>
</dbReference>
<evidence type="ECO:0000313" key="1">
    <source>
        <dbReference type="EMBL" id="QBH15467.1"/>
    </source>
</evidence>
<dbReference type="Proteomes" id="UP000293902">
    <property type="component" value="Chromosome"/>
</dbReference>
<dbReference type="InterPro" id="IPR027396">
    <property type="entry name" value="DsrEFH-like"/>
</dbReference>
<sequence length="119" mass="12779">MTNNVVIALSCGTNDTNRATRAIHLATIAHKEEKNTNLFLLDEGVYLAKEGIITHVRAATGDVADDLLAYLQAHDVPILVCTPCAKARQIKDDDLIEGARMASAAEFINLSCDATVISL</sequence>
<dbReference type="InterPro" id="IPR003787">
    <property type="entry name" value="Sulphur_relay_DsrE/F-like"/>
</dbReference>
<dbReference type="OrthoDB" id="9812053at2"/>
<dbReference type="AlphaFoldDB" id="A0A328FET1"/>
<evidence type="ECO:0000313" key="2">
    <source>
        <dbReference type="EMBL" id="RAM01942.1"/>
    </source>
</evidence>
<dbReference type="PANTHER" id="PTHR34874:SF1">
    <property type="entry name" value="PROTEIN YCHN"/>
    <property type="match status" value="1"/>
</dbReference>
<evidence type="ECO:0000313" key="4">
    <source>
        <dbReference type="Proteomes" id="UP000293902"/>
    </source>
</evidence>
<keyword evidence="4" id="KW-1185">Reference proteome</keyword>
<dbReference type="Proteomes" id="UP000248798">
    <property type="component" value="Unassembled WGS sequence"/>
</dbReference>
<dbReference type="GO" id="GO:0005829">
    <property type="term" value="C:cytosol"/>
    <property type="evidence" value="ECO:0007669"/>
    <property type="project" value="TreeGrafter"/>
</dbReference>
<dbReference type="PANTHER" id="PTHR34874">
    <property type="entry name" value="PROTEIN YCHN"/>
    <property type="match status" value="1"/>
</dbReference>
<evidence type="ECO:0000313" key="3">
    <source>
        <dbReference type="Proteomes" id="UP000248798"/>
    </source>
</evidence>
<protein>
    <submittedName>
        <fullName evidence="2">Sulfur reduction protein DsrE</fullName>
    </submittedName>
</protein>
<dbReference type="EMBL" id="CP036313">
    <property type="protein sequence ID" value="QBH15467.1"/>
    <property type="molecule type" value="Genomic_DNA"/>
</dbReference>
<organism evidence="2 3">
    <name type="scientific">Desulfobacter hydrogenophilus</name>
    <dbReference type="NCBI Taxonomy" id="2291"/>
    <lineage>
        <taxon>Bacteria</taxon>
        <taxon>Pseudomonadati</taxon>
        <taxon>Thermodesulfobacteriota</taxon>
        <taxon>Desulfobacteria</taxon>
        <taxon>Desulfobacterales</taxon>
        <taxon>Desulfobacteraceae</taxon>
        <taxon>Desulfobacter</taxon>
    </lineage>
</organism>
<reference evidence="1 4" key="2">
    <citation type="submission" date="2019-02" db="EMBL/GenBank/DDBJ databases">
        <title>Complete genome sequence of Desulfobacter hydrogenophilus AcRS1.</title>
        <authorList>
            <person name="Marietou A."/>
            <person name="Lund M.B."/>
            <person name="Marshall I.P.G."/>
            <person name="Schreiber L."/>
            <person name="Jorgensen B."/>
        </authorList>
    </citation>
    <scope>NUCLEOTIDE SEQUENCE [LARGE SCALE GENOMIC DNA]</scope>
    <source>
        <strain evidence="1 4">AcRS1</strain>
    </source>
</reference>
<dbReference type="EMBL" id="QLNI01000020">
    <property type="protein sequence ID" value="RAM01942.1"/>
    <property type="molecule type" value="Genomic_DNA"/>
</dbReference>
<reference evidence="2 3" key="1">
    <citation type="submission" date="2018-06" db="EMBL/GenBank/DDBJ databases">
        <title>Complete Genome Sequence of Desulfobacter hydrogenophilus (DSM3380).</title>
        <authorList>
            <person name="Marietou A."/>
            <person name="Schreiber L."/>
            <person name="Marshall I."/>
            <person name="Jorgensen B."/>
        </authorList>
    </citation>
    <scope>NUCLEOTIDE SEQUENCE [LARGE SCALE GENOMIC DNA]</scope>
    <source>
        <strain evidence="2 3">DSM 3380</strain>
    </source>
</reference>